<proteinExistence type="predicted"/>
<sequence length="313" mass="35608">MISFYNEEAITSIQNDAYNSFSLLDQYDGEIGTCKKMIDLGKFKAEYQNFALVYSRYLHEANQTIVRNEKEYLNYLSEKNYPVVTVYGNAFVVEQKLEQPRLAMLMQYIPGVFIEAKTAAPLNILILAALLGIPARAHQEAWLALNQNHLAANIIQAMDQPQNFSQLQEKANILAKNFQALIQKMEQDQIMICDLQMIISKDGRLTIIDPLDIVDYSSAKSLFKNEIQDPTPDLRQFLQHTKSWLKNALDFCQTIAQSSTPTDLHAFVSVTPKALTFQHDAMTQKKKARSRVEMLRGTETNTPLSSLSITNKM</sequence>
<dbReference type="EMBL" id="LKHV01000004">
    <property type="protein sequence ID" value="KRG18969.1"/>
    <property type="molecule type" value="Genomic_DNA"/>
</dbReference>
<name>A0A0Q9YHA0_9GAMM</name>
<gene>
    <name evidence="1" type="ORF">CC99x_00957</name>
    <name evidence="2" type="ORF">CC99x_010425</name>
</gene>
<protein>
    <submittedName>
        <fullName evidence="1">Uncharacterized protein</fullName>
    </submittedName>
</protein>
<dbReference type="Proteomes" id="UP000051494">
    <property type="component" value="Unassembled WGS sequence"/>
</dbReference>
<reference evidence="2" key="3">
    <citation type="submission" date="2021-06" db="EMBL/GenBank/DDBJ databases">
        <title>Genomic Description and Analysis of Intracellular Bacteria, Candidatus Berkiella cookevillensis and Candidatus Berkiella aquae.</title>
        <authorList>
            <person name="Kidane D.T."/>
            <person name="Mehari Y.T."/>
            <person name="Rice F.C."/>
            <person name="Arivett B.A."/>
            <person name="Farone A.L."/>
            <person name="Berk S.G."/>
            <person name="Farone M.B."/>
        </authorList>
    </citation>
    <scope>NUCLEOTIDE SEQUENCE</scope>
    <source>
        <strain evidence="2">CC99</strain>
    </source>
</reference>
<reference evidence="1" key="1">
    <citation type="submission" date="2015-09" db="EMBL/GenBank/DDBJ databases">
        <title>Draft Genome Sequences of Two Novel Amoeba-resistant Intranuclear Bacteria, Candidatus Berkiella cookevillensis and Candidatus Berkiella aquae.</title>
        <authorList>
            <person name="Mehari Y.T."/>
            <person name="Arivett B.A."/>
            <person name="Farone A.L."/>
            <person name="Gunderson J.H."/>
            <person name="Farone M.B."/>
        </authorList>
    </citation>
    <scope>NUCLEOTIDE SEQUENCE [LARGE SCALE GENOMIC DNA]</scope>
    <source>
        <strain evidence="1">CC99</strain>
    </source>
</reference>
<keyword evidence="3" id="KW-1185">Reference proteome</keyword>
<evidence type="ECO:0000313" key="1">
    <source>
        <dbReference type="EMBL" id="KRG18969.1"/>
    </source>
</evidence>
<reference evidence="2" key="2">
    <citation type="journal article" date="2016" name="Genome Announc.">
        <title>Draft Genome Sequences of Two Novel Amoeba-Resistant Intranuclear Bacteria, 'Candidatus Berkiella cookevillensis' and 'Candidatus Berkiella aquae'.</title>
        <authorList>
            <person name="Mehari Y.T."/>
            <person name="Arivett B.A."/>
            <person name="Farone A.L."/>
            <person name="Gunderson J.H."/>
            <person name="Farone M.B."/>
        </authorList>
    </citation>
    <scope>NUCLEOTIDE SEQUENCE</scope>
    <source>
        <strain evidence="2">CC99</strain>
    </source>
</reference>
<evidence type="ECO:0000313" key="2">
    <source>
        <dbReference type="EMBL" id="MCS5709320.1"/>
    </source>
</evidence>
<organism evidence="1">
    <name type="scientific">Candidatus Berkiella cookevillensis</name>
    <dbReference type="NCBI Taxonomy" id="437022"/>
    <lineage>
        <taxon>Bacteria</taxon>
        <taxon>Pseudomonadati</taxon>
        <taxon>Pseudomonadota</taxon>
        <taxon>Gammaproteobacteria</taxon>
        <taxon>Candidatus Berkiellales</taxon>
        <taxon>Candidatus Berkiellaceae</taxon>
        <taxon>Candidatus Berkiella</taxon>
    </lineage>
</organism>
<accession>A0A0Q9YHA0</accession>
<dbReference type="AlphaFoldDB" id="A0A0Q9YHA0"/>
<comment type="caution">
    <text evidence="1">The sequence shown here is derived from an EMBL/GenBank/DDBJ whole genome shotgun (WGS) entry which is preliminary data.</text>
</comment>
<evidence type="ECO:0000313" key="3">
    <source>
        <dbReference type="Proteomes" id="UP000051494"/>
    </source>
</evidence>
<dbReference type="RefSeq" id="WP_057624086.1">
    <property type="nucleotide sequence ID" value="NZ_LKHV02000001.1"/>
</dbReference>
<dbReference type="EMBL" id="LKHV02000001">
    <property type="protein sequence ID" value="MCS5709320.1"/>
    <property type="molecule type" value="Genomic_DNA"/>
</dbReference>